<evidence type="ECO:0000313" key="13">
    <source>
        <dbReference type="EMBL" id="SHE67870.1"/>
    </source>
</evidence>
<evidence type="ECO:0000256" key="6">
    <source>
        <dbReference type="ARBA" id="ARBA00022679"/>
    </source>
</evidence>
<dbReference type="UniPathway" id="UPA00078"/>
<gene>
    <name evidence="13" type="ORF">SAMN02745133_00917</name>
</gene>
<dbReference type="InterPro" id="IPR050087">
    <property type="entry name" value="AON_synthase_class-II"/>
</dbReference>
<evidence type="ECO:0000256" key="10">
    <source>
        <dbReference type="PIRSR" id="PIRSR604723-51"/>
    </source>
</evidence>
<dbReference type="Gene3D" id="3.40.640.10">
    <property type="entry name" value="Type I PLP-dependent aspartate aminotransferase-like (Major domain)"/>
    <property type="match status" value="1"/>
</dbReference>
<comment type="similarity">
    <text evidence="4 11">Belongs to the class-II pyridoxal-phosphate-dependent aminotransferase family. BioF subfamily.</text>
</comment>
<comment type="catalytic activity">
    <reaction evidence="9 11">
        <text>6-carboxyhexanoyl-[ACP] + L-alanine + H(+) = (8S)-8-amino-7-oxononanoate + holo-[ACP] + CO2</text>
        <dbReference type="Rhea" id="RHEA:42288"/>
        <dbReference type="Rhea" id="RHEA-COMP:9685"/>
        <dbReference type="Rhea" id="RHEA-COMP:9955"/>
        <dbReference type="ChEBI" id="CHEBI:15378"/>
        <dbReference type="ChEBI" id="CHEBI:16526"/>
        <dbReference type="ChEBI" id="CHEBI:57972"/>
        <dbReference type="ChEBI" id="CHEBI:64479"/>
        <dbReference type="ChEBI" id="CHEBI:78846"/>
        <dbReference type="ChEBI" id="CHEBI:149468"/>
        <dbReference type="EC" id="2.3.1.47"/>
    </reaction>
</comment>
<dbReference type="FunFam" id="3.40.640.10:FF:000006">
    <property type="entry name" value="5-aminolevulinate synthase, mitochondrial"/>
    <property type="match status" value="1"/>
</dbReference>
<dbReference type="InterPro" id="IPR015422">
    <property type="entry name" value="PyrdxlP-dep_Trfase_small"/>
</dbReference>
<dbReference type="PANTHER" id="PTHR13693:SF3">
    <property type="entry name" value="LD36009P"/>
    <property type="match status" value="1"/>
</dbReference>
<dbReference type="Proteomes" id="UP000184148">
    <property type="component" value="Unassembled WGS sequence"/>
</dbReference>
<evidence type="ECO:0000313" key="14">
    <source>
        <dbReference type="Proteomes" id="UP000184148"/>
    </source>
</evidence>
<dbReference type="GO" id="GO:0009102">
    <property type="term" value="P:biotin biosynthetic process"/>
    <property type="evidence" value="ECO:0007669"/>
    <property type="project" value="UniProtKB-UniRule"/>
</dbReference>
<feature type="domain" description="Aminotransferase class I/classII large" evidence="12">
    <location>
        <begin position="37"/>
        <end position="375"/>
    </location>
</feature>
<dbReference type="EC" id="2.3.1.47" evidence="11"/>
<protein>
    <recommendedName>
        <fullName evidence="11">8-amino-7-ketopelargonate synthase</fullName>
        <ecNumber evidence="11">2.3.1.47</ecNumber>
    </recommendedName>
</protein>
<organism evidence="13 14">
    <name type="scientific">Desulforamulus putei DSM 12395</name>
    <dbReference type="NCBI Taxonomy" id="1121429"/>
    <lineage>
        <taxon>Bacteria</taxon>
        <taxon>Bacillati</taxon>
        <taxon>Bacillota</taxon>
        <taxon>Clostridia</taxon>
        <taxon>Eubacteriales</taxon>
        <taxon>Peptococcaceae</taxon>
        <taxon>Desulforamulus</taxon>
    </lineage>
</organism>
<sequence>MYNFAEALESIKKKGLYREMFYLDAAQGPHTLVDGKKMLLLSSNNYLGLCNDDRLKEAAIATIREFGVGAGGSRLTTGSYKLHRELEERLARFKGTEACLVFSTGYAANLGTIAGLTDKEWVVFCDRLNHASIIDGCRLSGAKLVIYKHCDMSDLENKIKRYHTGKGLIVSDGVFSMDGDIAPLAEIVKLAKKYSLMTMVDDAHATGVLGPNGGGTVDYFGLEDEVDIQMGTLSKAFASEGGYIAGKQILIDYLRHKAKSFIYSTALAPHNIAVSLKALELIQKEPERRKSLLEKSRWFRGELVKNGFDVPMNNTPIIPLMVGEADKAVTFSRILYDEGVYVPAIRPPTVPNGSSRLRFSIMATHTDEDLAMALQKSIVIGKELGLI</sequence>
<evidence type="ECO:0000256" key="1">
    <source>
        <dbReference type="ARBA" id="ARBA00001933"/>
    </source>
</evidence>
<dbReference type="OrthoDB" id="9807157at2"/>
<dbReference type="AlphaFoldDB" id="A0A1M4VG75"/>
<name>A0A1M4VG75_9FIRM</name>
<keyword evidence="7" id="KW-0093">Biotin biosynthesis</keyword>
<accession>A0A1M4VG75</accession>
<dbReference type="Pfam" id="PF00155">
    <property type="entry name" value="Aminotran_1_2"/>
    <property type="match status" value="1"/>
</dbReference>
<dbReference type="InterPro" id="IPR015424">
    <property type="entry name" value="PyrdxlP-dep_Trfase"/>
</dbReference>
<keyword evidence="14" id="KW-1185">Reference proteome</keyword>
<evidence type="ECO:0000256" key="7">
    <source>
        <dbReference type="ARBA" id="ARBA00022756"/>
    </source>
</evidence>
<evidence type="ECO:0000256" key="4">
    <source>
        <dbReference type="ARBA" id="ARBA00010008"/>
    </source>
</evidence>
<dbReference type="NCBIfam" id="TIGR00858">
    <property type="entry name" value="bioF"/>
    <property type="match status" value="1"/>
</dbReference>
<dbReference type="PANTHER" id="PTHR13693">
    <property type="entry name" value="CLASS II AMINOTRANSFERASE/8-AMINO-7-OXONONANOATE SYNTHASE"/>
    <property type="match status" value="1"/>
</dbReference>
<evidence type="ECO:0000256" key="5">
    <source>
        <dbReference type="ARBA" id="ARBA00011738"/>
    </source>
</evidence>
<dbReference type="STRING" id="1121429.SAMN02745133_00917"/>
<reference evidence="14" key="1">
    <citation type="submission" date="2016-11" db="EMBL/GenBank/DDBJ databases">
        <authorList>
            <person name="Varghese N."/>
            <person name="Submissions S."/>
        </authorList>
    </citation>
    <scope>NUCLEOTIDE SEQUENCE [LARGE SCALE GENOMIC DNA]</scope>
    <source>
        <strain evidence="14">DSM 12395</strain>
    </source>
</reference>
<comment type="function">
    <text evidence="2 11">Catalyzes the decarboxylative condensation of pimeloyl-[acyl-carrier protein] and L-alanine to produce 8-amino-7-oxononanoate (AON), [acyl-carrier protein], and carbon dioxide.</text>
</comment>
<evidence type="ECO:0000256" key="8">
    <source>
        <dbReference type="ARBA" id="ARBA00022898"/>
    </source>
</evidence>
<dbReference type="GO" id="GO:0030170">
    <property type="term" value="F:pyridoxal phosphate binding"/>
    <property type="evidence" value="ECO:0007669"/>
    <property type="project" value="InterPro"/>
</dbReference>
<dbReference type="SUPFAM" id="SSF53383">
    <property type="entry name" value="PLP-dependent transferases"/>
    <property type="match status" value="1"/>
</dbReference>
<dbReference type="InterPro" id="IPR004723">
    <property type="entry name" value="AONS_Archaea/Proteobacteria"/>
</dbReference>
<evidence type="ECO:0000256" key="2">
    <source>
        <dbReference type="ARBA" id="ARBA00002513"/>
    </source>
</evidence>
<evidence type="ECO:0000256" key="9">
    <source>
        <dbReference type="ARBA" id="ARBA00047715"/>
    </source>
</evidence>
<dbReference type="EMBL" id="FQUY01000004">
    <property type="protein sequence ID" value="SHE67870.1"/>
    <property type="molecule type" value="Genomic_DNA"/>
</dbReference>
<keyword evidence="8 10" id="KW-0663">Pyridoxal phosphate</keyword>
<evidence type="ECO:0000256" key="11">
    <source>
        <dbReference type="RuleBase" id="RU003693"/>
    </source>
</evidence>
<feature type="modified residue" description="N6-(pyridoxal phosphate)lysine" evidence="10">
    <location>
        <position position="235"/>
    </location>
</feature>
<dbReference type="Gene3D" id="3.90.1150.10">
    <property type="entry name" value="Aspartate Aminotransferase, domain 1"/>
    <property type="match status" value="1"/>
</dbReference>
<dbReference type="InterPro" id="IPR004839">
    <property type="entry name" value="Aminotransferase_I/II_large"/>
</dbReference>
<dbReference type="InterPro" id="IPR001917">
    <property type="entry name" value="Aminotrans_II_pyridoxalP_BS"/>
</dbReference>
<dbReference type="CDD" id="cd06454">
    <property type="entry name" value="KBL_like"/>
    <property type="match status" value="1"/>
</dbReference>
<keyword evidence="6 11" id="KW-0808">Transferase</keyword>
<dbReference type="RefSeq" id="WP_073236407.1">
    <property type="nucleotide sequence ID" value="NZ_FQUY01000004.1"/>
</dbReference>
<evidence type="ECO:0000259" key="12">
    <source>
        <dbReference type="Pfam" id="PF00155"/>
    </source>
</evidence>
<dbReference type="PROSITE" id="PS00599">
    <property type="entry name" value="AA_TRANSFER_CLASS_2"/>
    <property type="match status" value="1"/>
</dbReference>
<comment type="cofactor">
    <cofactor evidence="1 10 11">
        <name>pyridoxal 5'-phosphate</name>
        <dbReference type="ChEBI" id="CHEBI:597326"/>
    </cofactor>
</comment>
<comment type="pathway">
    <text evidence="3 11">Cofactor biosynthesis; biotin biosynthesis.</text>
</comment>
<proteinExistence type="inferred from homology"/>
<dbReference type="GO" id="GO:0008710">
    <property type="term" value="F:8-amino-7-oxononanoate synthase activity"/>
    <property type="evidence" value="ECO:0007669"/>
    <property type="project" value="UniProtKB-UniRule"/>
</dbReference>
<dbReference type="InterPro" id="IPR015421">
    <property type="entry name" value="PyrdxlP-dep_Trfase_major"/>
</dbReference>
<evidence type="ECO:0000256" key="3">
    <source>
        <dbReference type="ARBA" id="ARBA00004746"/>
    </source>
</evidence>
<comment type="subunit">
    <text evidence="5 11">Homodimer.</text>
</comment>